<gene>
    <name evidence="2" type="ORF">JAAARDRAFT_30174</name>
</gene>
<dbReference type="InParanoid" id="A0A067Q5E7"/>
<feature type="compositionally biased region" description="Basic and acidic residues" evidence="1">
    <location>
        <begin position="1"/>
        <end position="10"/>
    </location>
</feature>
<dbReference type="Pfam" id="PF13909">
    <property type="entry name" value="zf-H2C2_5"/>
    <property type="match status" value="1"/>
</dbReference>
<dbReference type="STRING" id="933084.A0A067Q5E7"/>
<evidence type="ECO:0000313" key="2">
    <source>
        <dbReference type="EMBL" id="KDQ62278.1"/>
    </source>
</evidence>
<reference evidence="3" key="1">
    <citation type="journal article" date="2014" name="Proc. Natl. Acad. Sci. U.S.A.">
        <title>Extensive sampling of basidiomycete genomes demonstrates inadequacy of the white-rot/brown-rot paradigm for wood decay fungi.</title>
        <authorList>
            <person name="Riley R."/>
            <person name="Salamov A.A."/>
            <person name="Brown D.W."/>
            <person name="Nagy L.G."/>
            <person name="Floudas D."/>
            <person name="Held B.W."/>
            <person name="Levasseur A."/>
            <person name="Lombard V."/>
            <person name="Morin E."/>
            <person name="Otillar R."/>
            <person name="Lindquist E.A."/>
            <person name="Sun H."/>
            <person name="LaButti K.M."/>
            <person name="Schmutz J."/>
            <person name="Jabbour D."/>
            <person name="Luo H."/>
            <person name="Baker S.E."/>
            <person name="Pisabarro A.G."/>
            <person name="Walton J.D."/>
            <person name="Blanchette R.A."/>
            <person name="Henrissat B."/>
            <person name="Martin F."/>
            <person name="Cullen D."/>
            <person name="Hibbett D.S."/>
            <person name="Grigoriev I.V."/>
        </authorList>
    </citation>
    <scope>NUCLEOTIDE SEQUENCE [LARGE SCALE GENOMIC DNA]</scope>
    <source>
        <strain evidence="3">MUCL 33604</strain>
    </source>
</reference>
<protein>
    <recommendedName>
        <fullName evidence="4">C2H2-type domain-containing protein</fullName>
    </recommendedName>
</protein>
<dbReference type="HOGENOM" id="CLU_897324_0_0_1"/>
<sequence length="310" mass="33186">MKEQSKRCPDCDFATSDPGSLTRHRKRSHGYEPKAKAKSRGKKTSSVQSPSSSSPSSSSLSSPTRTPSFSPSSSGSTYPSDLVDLTADFGYGSSNTLRDAFALVETQFSTSNPSLAAPNKPAPEYSAFEHADGLKWDLGMVEGIQASIPTSLSTTVPTNGYFSSGYHRNGFHGSSIPPHPYFKHQAQYELYLPQTFTAPPPPAPQFEFDFGLTSFDNSQTLPELDLSYDFNADPSAEWSFDDGLTGGWSEGAEVLSMAPCSSSPACSSPASSYSPPTSFDLSRMQVGFDMGLHNATSDLQGLAGMQRCAI</sequence>
<evidence type="ECO:0008006" key="4">
    <source>
        <dbReference type="Google" id="ProtNLM"/>
    </source>
</evidence>
<evidence type="ECO:0000256" key="1">
    <source>
        <dbReference type="SAM" id="MobiDB-lite"/>
    </source>
</evidence>
<feature type="compositionally biased region" description="Low complexity" evidence="1">
    <location>
        <begin position="44"/>
        <end position="77"/>
    </location>
</feature>
<dbReference type="EMBL" id="KL197711">
    <property type="protein sequence ID" value="KDQ62278.1"/>
    <property type="molecule type" value="Genomic_DNA"/>
</dbReference>
<dbReference type="Proteomes" id="UP000027265">
    <property type="component" value="Unassembled WGS sequence"/>
</dbReference>
<organism evidence="2 3">
    <name type="scientific">Jaapia argillacea MUCL 33604</name>
    <dbReference type="NCBI Taxonomy" id="933084"/>
    <lineage>
        <taxon>Eukaryota</taxon>
        <taxon>Fungi</taxon>
        <taxon>Dikarya</taxon>
        <taxon>Basidiomycota</taxon>
        <taxon>Agaricomycotina</taxon>
        <taxon>Agaricomycetes</taxon>
        <taxon>Agaricomycetidae</taxon>
        <taxon>Jaapiales</taxon>
        <taxon>Jaapiaceae</taxon>
        <taxon>Jaapia</taxon>
    </lineage>
</organism>
<name>A0A067Q5E7_9AGAM</name>
<evidence type="ECO:0000313" key="3">
    <source>
        <dbReference type="Proteomes" id="UP000027265"/>
    </source>
</evidence>
<proteinExistence type="predicted"/>
<dbReference type="OrthoDB" id="654211at2759"/>
<keyword evidence="3" id="KW-1185">Reference proteome</keyword>
<dbReference type="AlphaFoldDB" id="A0A067Q5E7"/>
<accession>A0A067Q5E7</accession>
<feature type="region of interest" description="Disordered" evidence="1">
    <location>
        <begin position="1"/>
        <end position="77"/>
    </location>
</feature>